<proteinExistence type="predicted"/>
<dbReference type="GO" id="GO:0008233">
    <property type="term" value="F:peptidase activity"/>
    <property type="evidence" value="ECO:0007669"/>
    <property type="project" value="UniProtKB-KW"/>
</dbReference>
<dbReference type="SUPFAM" id="SSF50494">
    <property type="entry name" value="Trypsin-like serine proteases"/>
    <property type="match status" value="1"/>
</dbReference>
<keyword evidence="1" id="KW-0378">Hydrolase</keyword>
<dbReference type="AlphaFoldDB" id="A0AAW9ZVA8"/>
<protein>
    <submittedName>
        <fullName evidence="1">Serine protease</fullName>
    </submittedName>
</protein>
<dbReference type="PANTHER" id="PTHR43019:SF62">
    <property type="entry name" value="SERINE ENDOPROTEASE DEGS"/>
    <property type="match status" value="1"/>
</dbReference>
<evidence type="ECO:0000313" key="1">
    <source>
        <dbReference type="EMBL" id="NMI23395.1"/>
    </source>
</evidence>
<keyword evidence="1" id="KW-0645">Protease</keyword>
<evidence type="ECO:0000313" key="2">
    <source>
        <dbReference type="Proteomes" id="UP000548771"/>
    </source>
</evidence>
<gene>
    <name evidence="1" type="ORF">E1J24_16500</name>
</gene>
<dbReference type="GO" id="GO:0006508">
    <property type="term" value="P:proteolysis"/>
    <property type="evidence" value="ECO:0007669"/>
    <property type="project" value="UniProtKB-KW"/>
</dbReference>
<dbReference type="Pfam" id="PF13365">
    <property type="entry name" value="Trypsin_2"/>
    <property type="match status" value="1"/>
</dbReference>
<name>A0AAW9ZVA8_9XANT</name>
<comment type="caution">
    <text evidence="1">The sequence shown here is derived from an EMBL/GenBank/DDBJ whole genome shotgun (WGS) entry which is preliminary data.</text>
</comment>
<accession>A0AAW9ZVA8</accession>
<dbReference type="PANTHER" id="PTHR43019">
    <property type="entry name" value="SERINE ENDOPROTEASE DEGS"/>
    <property type="match status" value="1"/>
</dbReference>
<dbReference type="EMBL" id="SMDX01000023">
    <property type="protein sequence ID" value="NMI23395.1"/>
    <property type="molecule type" value="Genomic_DNA"/>
</dbReference>
<reference evidence="2" key="1">
    <citation type="journal article" date="2020" name="Syst. Appl. Microbiol.">
        <title>Clarifying the taxonomy of the causal agent of bacterial leaf spot of lettuce through a polyphasic approach reveals that Xanthomonas cynarae Trebaol et al. 2000 emend. Timilsina et al. 2019 is a later heterotypic synonym of Xanthomonas hortorum Vauterin et al. 1995.</title>
        <authorList>
            <person name="Moriniere L."/>
            <person name="Burlet A."/>
            <person name="Rosenthal E.R."/>
            <person name="Nesme X."/>
            <person name="Portier P."/>
            <person name="Bull C.T."/>
            <person name="Lavire C."/>
            <person name="Fischer-Le Saux M."/>
            <person name="Bertolla F."/>
        </authorList>
    </citation>
    <scope>NUCLEOTIDE SEQUENCE [LARGE SCALE GENOMIC DNA]</scope>
    <source>
        <strain evidence="2">CFBP2533</strain>
    </source>
</reference>
<dbReference type="RefSeq" id="WP_168959251.1">
    <property type="nucleotide sequence ID" value="NZ_CP103838.1"/>
</dbReference>
<sequence length="374" mass="40617">MFFSPTLFHEFYPYDADSIGAFNLQGYLVYEFKPFAISTCEARTKSSHTATDYPPGNNGPFSPFEIQDPFGLRNAIVPVLCQHVDGRMYGVGTAFHVDGFGSFLSAHHVVDFVHQHLAGRPILFLGMHALVFGTVHVPDDCFVPVEEVVVPMREKDDPMAALRGASSQQPAIDAALMKPAPVGPGARLPQTLPVRTRGLMPKVGDIVLAIGFPELDLSEVDVERQLALITEGMYGAYGRVVAIHPQGVSQPNPTPVFEIESDWPSGMSGGPVFNREGEVIGMVSRSLRAESDQHGIGYAVHFGLAREIEPLVPNLDTFNPGWRRCWGLFTSKGSAPVSFHATQVEAQEAAAMITAATKILSIANRIGTTDFVKL</sequence>
<dbReference type="Gene3D" id="2.40.10.10">
    <property type="entry name" value="Trypsin-like serine proteases"/>
    <property type="match status" value="1"/>
</dbReference>
<organism evidence="1 2">
    <name type="scientific">Xanthomonas hortorum pv. pelargonii</name>
    <dbReference type="NCBI Taxonomy" id="453602"/>
    <lineage>
        <taxon>Bacteria</taxon>
        <taxon>Pseudomonadati</taxon>
        <taxon>Pseudomonadota</taxon>
        <taxon>Gammaproteobacteria</taxon>
        <taxon>Lysobacterales</taxon>
        <taxon>Lysobacteraceae</taxon>
        <taxon>Xanthomonas</taxon>
    </lineage>
</organism>
<dbReference type="InterPro" id="IPR043504">
    <property type="entry name" value="Peptidase_S1_PA_chymotrypsin"/>
</dbReference>
<dbReference type="Proteomes" id="UP000548771">
    <property type="component" value="Unassembled WGS sequence"/>
</dbReference>
<dbReference type="InterPro" id="IPR009003">
    <property type="entry name" value="Peptidase_S1_PA"/>
</dbReference>